<dbReference type="InterPro" id="IPR011604">
    <property type="entry name" value="PDDEXK-like_dom_sf"/>
</dbReference>
<dbReference type="PANTHER" id="PTHR39953:SF1">
    <property type="entry name" value="RE54151P"/>
    <property type="match status" value="1"/>
</dbReference>
<dbReference type="InterPro" id="IPR011335">
    <property type="entry name" value="Restrct_endonuc-II-like"/>
</dbReference>
<dbReference type="Proteomes" id="UP000478052">
    <property type="component" value="Unassembled WGS sequence"/>
</dbReference>
<name>A0A6G0VRR2_APHCR</name>
<comment type="caution">
    <text evidence="1">The sequence shown here is derived from an EMBL/GenBank/DDBJ whole genome shotgun (WGS) entry which is preliminary data.</text>
</comment>
<dbReference type="EMBL" id="VUJU01012685">
    <property type="protein sequence ID" value="KAF0707047.1"/>
    <property type="molecule type" value="Genomic_DNA"/>
</dbReference>
<dbReference type="Gene3D" id="3.90.320.10">
    <property type="match status" value="1"/>
</dbReference>
<protein>
    <submittedName>
        <fullName evidence="1">SWIM-type domain-containing protein</fullName>
    </submittedName>
</protein>
<keyword evidence="2" id="KW-1185">Reference proteome</keyword>
<dbReference type="AlphaFoldDB" id="A0A6G0VRR2"/>
<dbReference type="OrthoDB" id="6155932at2759"/>
<evidence type="ECO:0000313" key="1">
    <source>
        <dbReference type="EMBL" id="KAF0707047.1"/>
    </source>
</evidence>
<dbReference type="PANTHER" id="PTHR39953">
    <property type="entry name" value="RE54151P"/>
    <property type="match status" value="1"/>
</dbReference>
<accession>A0A6G0VRR2</accession>
<evidence type="ECO:0000313" key="2">
    <source>
        <dbReference type="Proteomes" id="UP000478052"/>
    </source>
</evidence>
<organism evidence="1 2">
    <name type="scientific">Aphis craccivora</name>
    <name type="common">Cowpea aphid</name>
    <dbReference type="NCBI Taxonomy" id="307492"/>
    <lineage>
        <taxon>Eukaryota</taxon>
        <taxon>Metazoa</taxon>
        <taxon>Ecdysozoa</taxon>
        <taxon>Arthropoda</taxon>
        <taxon>Hexapoda</taxon>
        <taxon>Insecta</taxon>
        <taxon>Pterygota</taxon>
        <taxon>Neoptera</taxon>
        <taxon>Paraneoptera</taxon>
        <taxon>Hemiptera</taxon>
        <taxon>Sternorrhyncha</taxon>
        <taxon>Aphidomorpha</taxon>
        <taxon>Aphidoidea</taxon>
        <taxon>Aphididae</taxon>
        <taxon>Aphidini</taxon>
        <taxon>Aphis</taxon>
        <taxon>Aphis</taxon>
    </lineage>
</organism>
<proteinExistence type="predicted"/>
<gene>
    <name evidence="1" type="ORF">FWK35_00033568</name>
</gene>
<sequence>MTSHTIIKLSSIINFIDDKKIFSKGENSFESGHVVCFNYLSDVGILNGQIFFKGSDIDYTTFTCPTGRTKCHHMVHMVSLLLHRHKNISAIDVSCSWSKKGIKDSEDIQTIDEMYPNDFKAIKDTSGVDFVGICYNKLVTMEKSVGFTWLLSPEPKSNDFSDILKLDHFIHSEEFRVSHNYKLMLDIFKVSFDGIKRIASESVGQSENIKWCLYRKFRLTSINFHKTLQSIKRNRYPISLFKTLLVWLHESGLLASSPDGLTFDDNSMSCIEVKYPYKYRDEDLKDCLSKTKDYIINFDVASNNFILNPIHQYYDQIQAQMYMTQTTSTILIVWIPKCLVALKVFKDEAWSTNIDLLLNFYYNQFIPFILSNNSTL</sequence>
<reference evidence="1 2" key="1">
    <citation type="submission" date="2019-08" db="EMBL/GenBank/DDBJ databases">
        <title>Whole genome of Aphis craccivora.</title>
        <authorList>
            <person name="Voronova N.V."/>
            <person name="Shulinski R.S."/>
            <person name="Bandarenka Y.V."/>
            <person name="Zhorov D.G."/>
            <person name="Warner D."/>
        </authorList>
    </citation>
    <scope>NUCLEOTIDE SEQUENCE [LARGE SCALE GENOMIC DNA]</scope>
    <source>
        <strain evidence="1">180601</strain>
        <tissue evidence="1">Whole Body</tissue>
    </source>
</reference>
<dbReference type="GO" id="GO:0006281">
    <property type="term" value="P:DNA repair"/>
    <property type="evidence" value="ECO:0007669"/>
    <property type="project" value="UniProtKB-ARBA"/>
</dbReference>
<dbReference type="SUPFAM" id="SSF52980">
    <property type="entry name" value="Restriction endonuclease-like"/>
    <property type="match status" value="1"/>
</dbReference>